<proteinExistence type="predicted"/>
<keyword evidence="1" id="KW-0732">Signal</keyword>
<feature type="chain" id="PRO_5011461473" description="Lipocalin-like domain-containing protein" evidence="1">
    <location>
        <begin position="21"/>
        <end position="151"/>
    </location>
</feature>
<evidence type="ECO:0000313" key="2">
    <source>
        <dbReference type="EMBL" id="SDM72341.1"/>
    </source>
</evidence>
<sequence>MKTKPSVLNALLLLPLLGLACHPEDPRWSPDELWACHQAHSWDALQTRHTLLGEWIWEQRRCVWHPKEANREAFGGLHLVFKADSTLEVQENGQVLQVSRWQVVPGDAGLFALQVDPAIAQLSGRILFCEDRVVFQDSYRDGCDHYFKRKE</sequence>
<protein>
    <recommendedName>
        <fullName evidence="4">Lipocalin-like domain-containing protein</fullName>
    </recommendedName>
</protein>
<dbReference type="OrthoDB" id="982833at2"/>
<dbReference type="RefSeq" id="WP_089688739.1">
    <property type="nucleotide sequence ID" value="NZ_FNFO01000021.1"/>
</dbReference>
<dbReference type="EMBL" id="FNFO01000021">
    <property type="protein sequence ID" value="SDM72341.1"/>
    <property type="molecule type" value="Genomic_DNA"/>
</dbReference>
<dbReference type="STRING" id="1075417.SAMN05421823_12114"/>
<dbReference type="Proteomes" id="UP000198510">
    <property type="component" value="Unassembled WGS sequence"/>
</dbReference>
<keyword evidence="3" id="KW-1185">Reference proteome</keyword>
<feature type="signal peptide" evidence="1">
    <location>
        <begin position="1"/>
        <end position="20"/>
    </location>
</feature>
<gene>
    <name evidence="2" type="ORF">SAMN05421823_12114</name>
</gene>
<dbReference type="AlphaFoldDB" id="A0A1G9VJY2"/>
<accession>A0A1G9VJY2</accession>
<evidence type="ECO:0008006" key="4">
    <source>
        <dbReference type="Google" id="ProtNLM"/>
    </source>
</evidence>
<reference evidence="2 3" key="1">
    <citation type="submission" date="2016-10" db="EMBL/GenBank/DDBJ databases">
        <authorList>
            <person name="de Groot N.N."/>
        </authorList>
    </citation>
    <scope>NUCLEOTIDE SEQUENCE [LARGE SCALE GENOMIC DNA]</scope>
    <source>
        <strain evidence="2 3">DSM 25186</strain>
    </source>
</reference>
<dbReference type="PROSITE" id="PS51257">
    <property type="entry name" value="PROKAR_LIPOPROTEIN"/>
    <property type="match status" value="1"/>
</dbReference>
<evidence type="ECO:0000256" key="1">
    <source>
        <dbReference type="SAM" id="SignalP"/>
    </source>
</evidence>
<name>A0A1G9VJY2_9BACT</name>
<evidence type="ECO:0000313" key="3">
    <source>
        <dbReference type="Proteomes" id="UP000198510"/>
    </source>
</evidence>
<organism evidence="2 3">
    <name type="scientific">Catalinimonas alkaloidigena</name>
    <dbReference type="NCBI Taxonomy" id="1075417"/>
    <lineage>
        <taxon>Bacteria</taxon>
        <taxon>Pseudomonadati</taxon>
        <taxon>Bacteroidota</taxon>
        <taxon>Cytophagia</taxon>
        <taxon>Cytophagales</taxon>
        <taxon>Catalimonadaceae</taxon>
        <taxon>Catalinimonas</taxon>
    </lineage>
</organism>